<organism evidence="1 2">
    <name type="scientific">Granulicella mallensis</name>
    <dbReference type="NCBI Taxonomy" id="940614"/>
    <lineage>
        <taxon>Bacteria</taxon>
        <taxon>Pseudomonadati</taxon>
        <taxon>Acidobacteriota</taxon>
        <taxon>Terriglobia</taxon>
        <taxon>Terriglobales</taxon>
        <taxon>Acidobacteriaceae</taxon>
        <taxon>Granulicella</taxon>
    </lineage>
</organism>
<dbReference type="RefSeq" id="WP_184254792.1">
    <property type="nucleotide sequence ID" value="NZ_JACHIO010000006.1"/>
</dbReference>
<gene>
    <name evidence="1" type="ORF">HDF15_001899</name>
</gene>
<reference evidence="1 2" key="1">
    <citation type="submission" date="2020-08" db="EMBL/GenBank/DDBJ databases">
        <title>Genomic Encyclopedia of Type Strains, Phase IV (KMG-V): Genome sequencing to study the core and pangenomes of soil and plant-associated prokaryotes.</title>
        <authorList>
            <person name="Whitman W."/>
        </authorList>
    </citation>
    <scope>NUCLEOTIDE SEQUENCE [LARGE SCALE GENOMIC DNA]</scope>
    <source>
        <strain evidence="1 2">X5P3</strain>
    </source>
</reference>
<dbReference type="EMBL" id="JACHIO010000006">
    <property type="protein sequence ID" value="MBB5063557.1"/>
    <property type="molecule type" value="Genomic_DNA"/>
</dbReference>
<comment type="caution">
    <text evidence="1">The sequence shown here is derived from an EMBL/GenBank/DDBJ whole genome shotgun (WGS) entry which is preliminary data.</text>
</comment>
<evidence type="ECO:0000313" key="2">
    <source>
        <dbReference type="Proteomes" id="UP000584867"/>
    </source>
</evidence>
<proteinExistence type="predicted"/>
<dbReference type="AlphaFoldDB" id="A0A7W8E9A0"/>
<evidence type="ECO:0000313" key="1">
    <source>
        <dbReference type="EMBL" id="MBB5063557.1"/>
    </source>
</evidence>
<protein>
    <submittedName>
        <fullName evidence="1">Uncharacterized protein</fullName>
    </submittedName>
</protein>
<dbReference type="Proteomes" id="UP000584867">
    <property type="component" value="Unassembled WGS sequence"/>
</dbReference>
<accession>A0A7W8E9A0</accession>
<sequence length="129" mass="14316">MPWMMDVLTSSERTSSAPNTNTGYYRRPPKLGAVDQFAISALLLFESLLRDAIAQRRDGDASAYGFAILIEPIQDLAWALMRPVPGSSLRVLHFMQTQPFRVPPGLIPRSSPRIGSLRDQLACADASWQ</sequence>
<name>A0A7W8E9A0_9BACT</name>